<evidence type="ECO:0000313" key="2">
    <source>
        <dbReference type="Proteomes" id="UP001293254"/>
    </source>
</evidence>
<dbReference type="AlphaFoldDB" id="A0AAE1XHT0"/>
<proteinExistence type="predicted"/>
<keyword evidence="2" id="KW-1185">Reference proteome</keyword>
<dbReference type="EMBL" id="JACGWO010000025">
    <property type="protein sequence ID" value="KAK4412120.1"/>
    <property type="molecule type" value="Genomic_DNA"/>
</dbReference>
<comment type="caution">
    <text evidence="1">The sequence shown here is derived from an EMBL/GenBank/DDBJ whole genome shotgun (WGS) entry which is preliminary data.</text>
</comment>
<reference evidence="1" key="1">
    <citation type="submission" date="2020-06" db="EMBL/GenBank/DDBJ databases">
        <authorList>
            <person name="Li T."/>
            <person name="Hu X."/>
            <person name="Zhang T."/>
            <person name="Song X."/>
            <person name="Zhang H."/>
            <person name="Dai N."/>
            <person name="Sheng W."/>
            <person name="Hou X."/>
            <person name="Wei L."/>
        </authorList>
    </citation>
    <scope>NUCLEOTIDE SEQUENCE</scope>
    <source>
        <strain evidence="1">3651</strain>
        <tissue evidence="1">Leaf</tissue>
    </source>
</reference>
<gene>
    <name evidence="1" type="ORF">Salat_2992200</name>
</gene>
<protein>
    <submittedName>
        <fullName evidence="1">Uncharacterized protein</fullName>
    </submittedName>
</protein>
<accession>A0AAE1XHT0</accession>
<dbReference type="Proteomes" id="UP001293254">
    <property type="component" value="Unassembled WGS sequence"/>
</dbReference>
<organism evidence="1 2">
    <name type="scientific">Sesamum alatum</name>
    <dbReference type="NCBI Taxonomy" id="300844"/>
    <lineage>
        <taxon>Eukaryota</taxon>
        <taxon>Viridiplantae</taxon>
        <taxon>Streptophyta</taxon>
        <taxon>Embryophyta</taxon>
        <taxon>Tracheophyta</taxon>
        <taxon>Spermatophyta</taxon>
        <taxon>Magnoliopsida</taxon>
        <taxon>eudicotyledons</taxon>
        <taxon>Gunneridae</taxon>
        <taxon>Pentapetalae</taxon>
        <taxon>asterids</taxon>
        <taxon>lamiids</taxon>
        <taxon>Lamiales</taxon>
        <taxon>Pedaliaceae</taxon>
        <taxon>Sesamum</taxon>
    </lineage>
</organism>
<reference evidence="1" key="2">
    <citation type="journal article" date="2024" name="Plant">
        <title>Genomic evolution and insights into agronomic trait innovations of Sesamum species.</title>
        <authorList>
            <person name="Miao H."/>
            <person name="Wang L."/>
            <person name="Qu L."/>
            <person name="Liu H."/>
            <person name="Sun Y."/>
            <person name="Le M."/>
            <person name="Wang Q."/>
            <person name="Wei S."/>
            <person name="Zheng Y."/>
            <person name="Lin W."/>
            <person name="Duan Y."/>
            <person name="Cao H."/>
            <person name="Xiong S."/>
            <person name="Wang X."/>
            <person name="Wei L."/>
            <person name="Li C."/>
            <person name="Ma Q."/>
            <person name="Ju M."/>
            <person name="Zhao R."/>
            <person name="Li G."/>
            <person name="Mu C."/>
            <person name="Tian Q."/>
            <person name="Mei H."/>
            <person name="Zhang T."/>
            <person name="Gao T."/>
            <person name="Zhang H."/>
        </authorList>
    </citation>
    <scope>NUCLEOTIDE SEQUENCE</scope>
    <source>
        <strain evidence="1">3651</strain>
    </source>
</reference>
<evidence type="ECO:0000313" key="1">
    <source>
        <dbReference type="EMBL" id="KAK4412120.1"/>
    </source>
</evidence>
<name>A0AAE1XHT0_9LAMI</name>
<sequence>MTLSESKATTLQSKLSKLELKAYLFSRDTPLSGLASLTSARARSGSHKVEELKAICCLLRYRSTKNFIREEKRIRHSGDILCLLIVLLALDLRGSCLGQFYHGRIPTLTVPPHIWLHAHGIAFNKDTHLVFPAKPNQCPERTNKRPHIRDIYERRFSNRPNRANEFSRTAIPISLEGKLGIANSFVRGRG</sequence>